<comment type="caution">
    <text evidence="12">The sequence shown here is derived from an EMBL/GenBank/DDBJ whole genome shotgun (WGS) entry which is preliminary data.</text>
</comment>
<feature type="domain" description="Alanine dehydrogenase/pyridine nucleotide transhydrogenase N-terminal" evidence="11">
    <location>
        <begin position="4"/>
        <end position="136"/>
    </location>
</feature>
<reference evidence="13" key="1">
    <citation type="journal article" date="2019" name="Int. J. Syst. Evol. Microbiol.">
        <title>The Global Catalogue of Microorganisms (GCM) 10K type strain sequencing project: providing services to taxonomists for standard genome sequencing and annotation.</title>
        <authorList>
            <consortium name="The Broad Institute Genomics Platform"/>
            <consortium name="The Broad Institute Genome Sequencing Center for Infectious Disease"/>
            <person name="Wu L."/>
            <person name="Ma J."/>
        </authorList>
    </citation>
    <scope>NUCLEOTIDE SEQUENCE [LARGE SCALE GENOMIC DNA]</scope>
    <source>
        <strain evidence="13">KCTC 32141</strain>
    </source>
</reference>
<dbReference type="Proteomes" id="UP001597533">
    <property type="component" value="Unassembled WGS sequence"/>
</dbReference>
<keyword evidence="6" id="KW-0560">Oxidoreductase</keyword>
<dbReference type="InterPro" id="IPR027281">
    <property type="entry name" value="Lys1"/>
</dbReference>
<protein>
    <recommendedName>
        <fullName evidence="4">Saccharopine dehydrogenase [NAD(+), L-lysine-forming]</fullName>
        <ecNumber evidence="3">1.5.1.7</ecNumber>
    </recommendedName>
    <alternativeName>
        <fullName evidence="8">Lysine--2-oxoglutarate reductase</fullName>
    </alternativeName>
</protein>
<evidence type="ECO:0000256" key="2">
    <source>
        <dbReference type="ARBA" id="ARBA00011245"/>
    </source>
</evidence>
<proteinExistence type="predicted"/>
<dbReference type="CDD" id="cd05199">
    <property type="entry name" value="SDH_like"/>
    <property type="match status" value="1"/>
</dbReference>
<dbReference type="PANTHER" id="PTHR11133:SF22">
    <property type="entry name" value="ALPHA-AMINOADIPIC SEMIALDEHYDE SYNTHASE, MITOCHONDRIAL"/>
    <property type="match status" value="1"/>
</dbReference>
<evidence type="ECO:0000256" key="1">
    <source>
        <dbReference type="ARBA" id="ARBA00004884"/>
    </source>
</evidence>
<feature type="domain" description="Alanine dehydrogenase/pyridine nucleotide transhydrogenase NAD(H)-binding" evidence="10">
    <location>
        <begin position="163"/>
        <end position="338"/>
    </location>
</feature>
<keyword evidence="13" id="KW-1185">Reference proteome</keyword>
<dbReference type="EC" id="1.5.1.7" evidence="3"/>
<evidence type="ECO:0000256" key="9">
    <source>
        <dbReference type="ARBA" id="ARBA00047860"/>
    </source>
</evidence>
<evidence type="ECO:0000313" key="12">
    <source>
        <dbReference type="EMBL" id="MFD2824097.1"/>
    </source>
</evidence>
<evidence type="ECO:0000259" key="11">
    <source>
        <dbReference type="SMART" id="SM01003"/>
    </source>
</evidence>
<dbReference type="SMART" id="SM01002">
    <property type="entry name" value="AlaDh_PNT_C"/>
    <property type="match status" value="1"/>
</dbReference>
<comment type="catalytic activity">
    <reaction evidence="9">
        <text>L-saccharopine + NAD(+) + H2O = L-lysine + 2-oxoglutarate + NADH + H(+)</text>
        <dbReference type="Rhea" id="RHEA:12440"/>
        <dbReference type="ChEBI" id="CHEBI:15377"/>
        <dbReference type="ChEBI" id="CHEBI:15378"/>
        <dbReference type="ChEBI" id="CHEBI:16810"/>
        <dbReference type="ChEBI" id="CHEBI:32551"/>
        <dbReference type="ChEBI" id="CHEBI:57540"/>
        <dbReference type="ChEBI" id="CHEBI:57945"/>
        <dbReference type="ChEBI" id="CHEBI:57951"/>
        <dbReference type="EC" id="1.5.1.7"/>
    </reaction>
</comment>
<sequence>MKFAIIKERKNPPDRRVVFSPEKLAEAREKFPQAEFVVESSDIRVFPDSAYKALGFTVTNDVSDCDVMIGVKEVPIDYLIPNKKYFYFSHTIKKQPYNRKLLLAMLDKNIEMFDHETIVKKSGARLIGFGRYAGLVGAYNGFRALGLRDGLFNLPKVETLTDLNEVKAELDKITLPNIKILLTGTGKVAQGAKEILDHLKIKEVGDALYLTSKFSEPVYVMADVMEYNKRKDGKVGDKWAFYKDPTGYESNFMPYAKESDFFIAGHFYGNNAPYLFTREDAKSTDFNINLIADISCDVDGPVASTLRASTIADPFYGYDAQTESEVAYDAPNAITVMAVDNLPCELPKDASEGFGDMFLEHVIPAFFNNDERGILKRAKITENNKLTERFSYLQDYVNGK</sequence>
<comment type="subunit">
    <text evidence="2">Monomer.</text>
</comment>
<keyword evidence="5" id="KW-0028">Amino-acid biosynthesis</keyword>
<evidence type="ECO:0000256" key="7">
    <source>
        <dbReference type="ARBA" id="ARBA00023157"/>
    </source>
</evidence>
<dbReference type="PANTHER" id="PTHR11133">
    <property type="entry name" value="SACCHAROPINE DEHYDROGENASE"/>
    <property type="match status" value="1"/>
</dbReference>
<dbReference type="InterPro" id="IPR007698">
    <property type="entry name" value="AlaDH/PNT_NAD(H)-bd"/>
</dbReference>
<evidence type="ECO:0000256" key="5">
    <source>
        <dbReference type="ARBA" id="ARBA00022605"/>
    </source>
</evidence>
<accession>A0ABW5WN51</accession>
<keyword evidence="7" id="KW-1015">Disulfide bond</keyword>
<dbReference type="Gene3D" id="3.40.50.720">
    <property type="entry name" value="NAD(P)-binding Rossmann-like Domain"/>
    <property type="match status" value="2"/>
</dbReference>
<dbReference type="InterPro" id="IPR007886">
    <property type="entry name" value="AlaDH/PNT_N"/>
</dbReference>
<name>A0ABW5WN51_9FLAO</name>
<evidence type="ECO:0000256" key="3">
    <source>
        <dbReference type="ARBA" id="ARBA00012847"/>
    </source>
</evidence>
<dbReference type="Pfam" id="PF05222">
    <property type="entry name" value="AlaDh_PNT_N"/>
    <property type="match status" value="1"/>
</dbReference>
<dbReference type="SMART" id="SM01003">
    <property type="entry name" value="AlaDh_PNT_N"/>
    <property type="match status" value="1"/>
</dbReference>
<evidence type="ECO:0000256" key="4">
    <source>
        <dbReference type="ARBA" id="ARBA00021221"/>
    </source>
</evidence>
<evidence type="ECO:0000313" key="13">
    <source>
        <dbReference type="Proteomes" id="UP001597533"/>
    </source>
</evidence>
<gene>
    <name evidence="12" type="ORF">ACFS5M_10470</name>
</gene>
<evidence type="ECO:0000256" key="6">
    <source>
        <dbReference type="ARBA" id="ARBA00023002"/>
    </source>
</evidence>
<evidence type="ECO:0000256" key="8">
    <source>
        <dbReference type="ARBA" id="ARBA00033228"/>
    </source>
</evidence>
<dbReference type="SUPFAM" id="SSF52283">
    <property type="entry name" value="Formate/glycerate dehydrogenase catalytic domain-like"/>
    <property type="match status" value="1"/>
</dbReference>
<evidence type="ECO:0000259" key="10">
    <source>
        <dbReference type="SMART" id="SM01002"/>
    </source>
</evidence>
<dbReference type="InterPro" id="IPR051168">
    <property type="entry name" value="AASS"/>
</dbReference>
<dbReference type="RefSeq" id="WP_183488885.1">
    <property type="nucleotide sequence ID" value="NZ_JBHUOV010000007.1"/>
</dbReference>
<dbReference type="PIRSF" id="PIRSF018250">
    <property type="entry name" value="Saccharopine_DH_Lys"/>
    <property type="match status" value="1"/>
</dbReference>
<dbReference type="EMBL" id="JBHUOV010000007">
    <property type="protein sequence ID" value="MFD2824097.1"/>
    <property type="molecule type" value="Genomic_DNA"/>
</dbReference>
<organism evidence="12 13">
    <name type="scientific">Lacinutrix iliipiscaria</name>
    <dbReference type="NCBI Taxonomy" id="1230532"/>
    <lineage>
        <taxon>Bacteria</taxon>
        <taxon>Pseudomonadati</taxon>
        <taxon>Bacteroidota</taxon>
        <taxon>Flavobacteriia</taxon>
        <taxon>Flavobacteriales</taxon>
        <taxon>Flavobacteriaceae</taxon>
        <taxon>Lacinutrix</taxon>
    </lineage>
</organism>
<comment type="pathway">
    <text evidence="1">Amino-acid biosynthesis; L-lysine biosynthesis via AAA pathway; L-lysine from L-alpha-aminoadipate (fungal route): step 3/3.</text>
</comment>